<dbReference type="SUPFAM" id="SSF46894">
    <property type="entry name" value="C-terminal effector domain of the bipartite response regulators"/>
    <property type="match status" value="1"/>
</dbReference>
<organism evidence="1 2">
    <name type="scientific">Kibdelosporangium lantanae</name>
    <dbReference type="NCBI Taxonomy" id="1497396"/>
    <lineage>
        <taxon>Bacteria</taxon>
        <taxon>Bacillati</taxon>
        <taxon>Actinomycetota</taxon>
        <taxon>Actinomycetes</taxon>
        <taxon>Pseudonocardiales</taxon>
        <taxon>Pseudonocardiaceae</taxon>
        <taxon>Kibdelosporangium</taxon>
    </lineage>
</organism>
<evidence type="ECO:0000313" key="2">
    <source>
        <dbReference type="Proteomes" id="UP001597045"/>
    </source>
</evidence>
<accession>A0ABW3MHS1</accession>
<comment type="caution">
    <text evidence="1">The sequence shown here is derived from an EMBL/GenBank/DDBJ whole genome shotgun (WGS) entry which is preliminary data.</text>
</comment>
<evidence type="ECO:0000313" key="1">
    <source>
        <dbReference type="EMBL" id="MFD1048729.1"/>
    </source>
</evidence>
<dbReference type="EMBL" id="JBHTIS010001761">
    <property type="protein sequence ID" value="MFD1048729.1"/>
    <property type="molecule type" value="Genomic_DNA"/>
</dbReference>
<sequence length="84" mass="9081">MFDLAWGTSTPVATTVELADERQALLVRQVLATLLADVSDEAAARQLAMSVRKYRGHVAEIMVMLGARSRFQLGVRAAAHGLLS</sequence>
<evidence type="ECO:0008006" key="3">
    <source>
        <dbReference type="Google" id="ProtNLM"/>
    </source>
</evidence>
<gene>
    <name evidence="1" type="ORF">ACFQ1S_25960</name>
</gene>
<proteinExistence type="predicted"/>
<keyword evidence="2" id="KW-1185">Reference proteome</keyword>
<name>A0ABW3MHS1_9PSEU</name>
<dbReference type="Proteomes" id="UP001597045">
    <property type="component" value="Unassembled WGS sequence"/>
</dbReference>
<dbReference type="Gene3D" id="1.10.10.10">
    <property type="entry name" value="Winged helix-like DNA-binding domain superfamily/Winged helix DNA-binding domain"/>
    <property type="match status" value="1"/>
</dbReference>
<reference evidence="2" key="1">
    <citation type="journal article" date="2019" name="Int. J. Syst. Evol. Microbiol.">
        <title>The Global Catalogue of Microorganisms (GCM) 10K type strain sequencing project: providing services to taxonomists for standard genome sequencing and annotation.</title>
        <authorList>
            <consortium name="The Broad Institute Genomics Platform"/>
            <consortium name="The Broad Institute Genome Sequencing Center for Infectious Disease"/>
            <person name="Wu L."/>
            <person name="Ma J."/>
        </authorList>
    </citation>
    <scope>NUCLEOTIDE SEQUENCE [LARGE SCALE GENOMIC DNA]</scope>
    <source>
        <strain evidence="2">JCM 31486</strain>
    </source>
</reference>
<protein>
    <recommendedName>
        <fullName evidence="3">HTH luxR-type domain-containing protein</fullName>
    </recommendedName>
</protein>
<dbReference type="InterPro" id="IPR016032">
    <property type="entry name" value="Sig_transdc_resp-reg_C-effctor"/>
</dbReference>
<dbReference type="InterPro" id="IPR036388">
    <property type="entry name" value="WH-like_DNA-bd_sf"/>
</dbReference>